<dbReference type="InterPro" id="IPR045336">
    <property type="entry name" value="MmgE_PrpD_N"/>
</dbReference>
<dbReference type="InterPro" id="IPR045337">
    <property type="entry name" value="MmgE_PrpD_C"/>
</dbReference>
<comment type="similarity">
    <text evidence="1">Belongs to the PrpD family.</text>
</comment>
<dbReference type="Gene3D" id="1.10.4100.10">
    <property type="entry name" value="2-methylcitrate dehydratase PrpD"/>
    <property type="match status" value="1"/>
</dbReference>
<reference evidence="5" key="1">
    <citation type="journal article" date="2005" name="Nature">
        <title>Sequencing of Aspergillus nidulans and comparative analysis with A. fumigatus and A. oryzae.</title>
        <authorList>
            <person name="Galagan J.E."/>
            <person name="Calvo S.E."/>
            <person name="Cuomo C."/>
            <person name="Ma L.J."/>
            <person name="Wortman J.R."/>
            <person name="Batzoglou S."/>
            <person name="Lee S.I."/>
            <person name="Basturkmen M."/>
            <person name="Spevak C.C."/>
            <person name="Clutterbuck J."/>
            <person name="Kapitonov V."/>
            <person name="Jurka J."/>
            <person name="Scazzocchio C."/>
            <person name="Farman M."/>
            <person name="Butler J."/>
            <person name="Purcell S."/>
            <person name="Harris S."/>
            <person name="Braus G.H."/>
            <person name="Draht O."/>
            <person name="Busch S."/>
            <person name="D'Enfert C."/>
            <person name="Bouchier C."/>
            <person name="Goldman G.H."/>
            <person name="Bell-Pedersen D."/>
            <person name="Griffiths-Jones S."/>
            <person name="Doonan J.H."/>
            <person name="Yu J."/>
            <person name="Vienken K."/>
            <person name="Pain A."/>
            <person name="Freitag M."/>
            <person name="Selker E.U."/>
            <person name="Archer D.B."/>
            <person name="Penalva M.A."/>
            <person name="Oakley B.R."/>
            <person name="Momany M."/>
            <person name="Tanaka T."/>
            <person name="Kumagai T."/>
            <person name="Asai K."/>
            <person name="Machida M."/>
            <person name="Nierman W.C."/>
            <person name="Denning D.W."/>
            <person name="Caddick M."/>
            <person name="Hynes M."/>
            <person name="Paoletti M."/>
            <person name="Fischer R."/>
            <person name="Miller B."/>
            <person name="Dyer P."/>
            <person name="Sachs M.S."/>
            <person name="Osmani S.A."/>
            <person name="Birren B.W."/>
        </authorList>
    </citation>
    <scope>NUCLEOTIDE SEQUENCE [LARGE SCALE GENOMIC DNA]</scope>
    <source>
        <strain evidence="5">FGSC A4 / ATCC 38163 / CBS 112.46 / NRRL 194 / M139</strain>
    </source>
</reference>
<dbReference type="VEuPathDB" id="FungiDB:AN1619"/>
<dbReference type="SUPFAM" id="SSF103378">
    <property type="entry name" value="2-methylcitrate dehydratase PrpD"/>
    <property type="match status" value="1"/>
</dbReference>
<dbReference type="AlphaFoldDB" id="Q5BCW1"/>
<evidence type="ECO:0000313" key="5">
    <source>
        <dbReference type="Proteomes" id="UP000000560"/>
    </source>
</evidence>
<dbReference type="Gene3D" id="3.30.1330.120">
    <property type="entry name" value="2-methylcitrate dehydratase PrpD"/>
    <property type="match status" value="1"/>
</dbReference>
<evidence type="ECO:0000313" key="4">
    <source>
        <dbReference type="EMBL" id="CBF85234.1"/>
    </source>
</evidence>
<dbReference type="HOGENOM" id="CLU_026574_3_1_1"/>
<dbReference type="InterPro" id="IPR042188">
    <property type="entry name" value="MmgE/PrpD_sf_2"/>
</dbReference>
<dbReference type="RefSeq" id="XP_659223.1">
    <property type="nucleotide sequence ID" value="XM_654131.2"/>
</dbReference>
<organism evidence="4 5">
    <name type="scientific">Emericella nidulans (strain FGSC A4 / ATCC 38163 / CBS 112.46 / NRRL 194 / M139)</name>
    <name type="common">Aspergillus nidulans</name>
    <dbReference type="NCBI Taxonomy" id="227321"/>
    <lineage>
        <taxon>Eukaryota</taxon>
        <taxon>Fungi</taxon>
        <taxon>Dikarya</taxon>
        <taxon>Ascomycota</taxon>
        <taxon>Pezizomycotina</taxon>
        <taxon>Eurotiomycetes</taxon>
        <taxon>Eurotiomycetidae</taxon>
        <taxon>Eurotiales</taxon>
        <taxon>Aspergillaceae</taxon>
        <taxon>Aspergillus</taxon>
        <taxon>Aspergillus subgen. Nidulantes</taxon>
    </lineage>
</organism>
<accession>C8VNB6</accession>
<evidence type="ECO:0008006" key="6">
    <source>
        <dbReference type="Google" id="ProtNLM"/>
    </source>
</evidence>
<feature type="domain" description="MmgE/PrpD N-terminal" evidence="2">
    <location>
        <begin position="54"/>
        <end position="289"/>
    </location>
</feature>
<evidence type="ECO:0000256" key="1">
    <source>
        <dbReference type="ARBA" id="ARBA00006174"/>
    </source>
</evidence>
<evidence type="ECO:0000259" key="2">
    <source>
        <dbReference type="Pfam" id="PF03972"/>
    </source>
</evidence>
<dbReference type="KEGG" id="ani:ANIA_01619"/>
<reference evidence="5" key="2">
    <citation type="journal article" date="2009" name="Fungal Genet. Biol.">
        <title>The 2008 update of the Aspergillus nidulans genome annotation: a community effort.</title>
        <authorList>
            <person name="Wortman J.R."/>
            <person name="Gilsenan J.M."/>
            <person name="Joardar V."/>
            <person name="Deegan J."/>
            <person name="Clutterbuck J."/>
            <person name="Andersen M.R."/>
            <person name="Archer D."/>
            <person name="Bencina M."/>
            <person name="Braus G."/>
            <person name="Coutinho P."/>
            <person name="von Dohren H."/>
            <person name="Doonan J."/>
            <person name="Driessen A.J."/>
            <person name="Durek P."/>
            <person name="Espeso E."/>
            <person name="Fekete E."/>
            <person name="Flipphi M."/>
            <person name="Estrada C.G."/>
            <person name="Geysens S."/>
            <person name="Goldman G."/>
            <person name="de Groot P.W."/>
            <person name="Hansen K."/>
            <person name="Harris S.D."/>
            <person name="Heinekamp T."/>
            <person name="Helmstaedt K."/>
            <person name="Henrissat B."/>
            <person name="Hofmann G."/>
            <person name="Homan T."/>
            <person name="Horio T."/>
            <person name="Horiuchi H."/>
            <person name="James S."/>
            <person name="Jones M."/>
            <person name="Karaffa L."/>
            <person name="Karanyi Z."/>
            <person name="Kato M."/>
            <person name="Keller N."/>
            <person name="Kelly D.E."/>
            <person name="Kiel J.A."/>
            <person name="Kim J.M."/>
            <person name="van der Klei I.J."/>
            <person name="Klis F.M."/>
            <person name="Kovalchuk A."/>
            <person name="Krasevec N."/>
            <person name="Kubicek C.P."/>
            <person name="Liu B."/>
            <person name="Maccabe A."/>
            <person name="Meyer V."/>
            <person name="Mirabito P."/>
            <person name="Miskei M."/>
            <person name="Mos M."/>
            <person name="Mullins J."/>
            <person name="Nelson D.R."/>
            <person name="Nielsen J."/>
            <person name="Oakley B.R."/>
            <person name="Osmani S.A."/>
            <person name="Pakula T."/>
            <person name="Paszewski A."/>
            <person name="Paulsen I."/>
            <person name="Pilsyk S."/>
            <person name="Pocsi I."/>
            <person name="Punt P.J."/>
            <person name="Ram A.F."/>
            <person name="Ren Q."/>
            <person name="Robellet X."/>
            <person name="Robson G."/>
            <person name="Seiboth B."/>
            <person name="van Solingen P."/>
            <person name="Specht T."/>
            <person name="Sun J."/>
            <person name="Taheri-Talesh N."/>
            <person name="Takeshita N."/>
            <person name="Ussery D."/>
            <person name="vanKuyk P.A."/>
            <person name="Visser H."/>
            <person name="van de Vondervoort P.J."/>
            <person name="de Vries R.P."/>
            <person name="Walton J."/>
            <person name="Xiang X."/>
            <person name="Xiong Y."/>
            <person name="Zeng A.P."/>
            <person name="Brandt B.W."/>
            <person name="Cornell M.J."/>
            <person name="van den Hondel C.A."/>
            <person name="Visser J."/>
            <person name="Oliver S.G."/>
            <person name="Turner G."/>
        </authorList>
    </citation>
    <scope>GENOME REANNOTATION</scope>
    <source>
        <strain evidence="5">FGSC A4 / ATCC 38163 / CBS 112.46 / NRRL 194 / M139</strain>
    </source>
</reference>
<accession>Q5BCW1</accession>
<gene>
    <name evidence="4" type="ORF">ANIA_01619</name>
</gene>
<dbReference type="Proteomes" id="UP000000560">
    <property type="component" value="Chromosome VII"/>
</dbReference>
<dbReference type="InParanoid" id="Q5BCW1"/>
<name>Q5BCW1_EMENI</name>
<proteinExistence type="inferred from homology"/>
<dbReference type="STRING" id="227321.Q5BCW1"/>
<dbReference type="OrthoDB" id="10267976at2759"/>
<dbReference type="InterPro" id="IPR042183">
    <property type="entry name" value="MmgE/PrpD_sf_1"/>
</dbReference>
<evidence type="ECO:0000259" key="3">
    <source>
        <dbReference type="Pfam" id="PF19305"/>
    </source>
</evidence>
<dbReference type="OMA" id="MHPATVI"/>
<dbReference type="eggNOG" id="ENOG502QVEB">
    <property type="taxonomic scope" value="Eukaryota"/>
</dbReference>
<dbReference type="InterPro" id="IPR036148">
    <property type="entry name" value="MmgE/PrpD_sf"/>
</dbReference>
<keyword evidence="5" id="KW-1185">Reference proteome</keyword>
<dbReference type="Pfam" id="PF03972">
    <property type="entry name" value="MmgE_PrpD_N"/>
    <property type="match status" value="1"/>
</dbReference>
<dbReference type="Pfam" id="PF19305">
    <property type="entry name" value="MmgE_PrpD_C"/>
    <property type="match status" value="1"/>
</dbReference>
<feature type="domain" description="MmgE/PrpD C-terminal" evidence="3">
    <location>
        <begin position="317"/>
        <end position="471"/>
    </location>
</feature>
<dbReference type="GeneID" id="2875063"/>
<protein>
    <recommendedName>
        <fullName evidence="6">MmgE/PrpD family protein</fullName>
    </recommendedName>
</protein>
<sequence length="501" mass="54328">MLAAQFARTPGRRVMTKLSSQNPILRPASFLINQHNSTRKRAMSSQPSATRTRALVDWASALQFTDLPPAVIARTKDFFVDTLACAVAGREHIAVKSMLEYSKIMGPADGKCELIGFPDVKTTPAFAALVNGGAAHVVEQDDLHNSSMMHPATIIYPTALAVAQDVGATGRDFITACVVGYEFACRAGEYLGKAHYEKFHTTATTGVLGAAATTAYLLRLDSDQFLSSIGTAGTQAAGLWQFLLDATHSKQVHTAQACAAGVFSAYTSASGLLGTSDILEGERGMGATLGNLTTTPEAIDRDLGRKWSVLESSFKWHASCRHTHPSADALIALMHDENVKYTDIESVTAYTYKAALDVLGLSGEGKTVHQSKFSMGFVLAVAAKKGTAGLTDFTEEALKDPELRELQGRVKMVLDEEIDAAFPEKWLGRVVVQTKDGRTLSRTVDVVKGDPGWTLTREEIESKALALAEYGRVKDLNAFKDAIQRIWRLEEQDKINRFSFS</sequence>
<dbReference type="PANTHER" id="PTHR16943:SF8">
    <property type="entry name" value="2-METHYLCITRATE DEHYDRATASE"/>
    <property type="match status" value="1"/>
</dbReference>
<dbReference type="PANTHER" id="PTHR16943">
    <property type="entry name" value="2-METHYLCITRATE DEHYDRATASE-RELATED"/>
    <property type="match status" value="1"/>
</dbReference>
<dbReference type="InterPro" id="IPR005656">
    <property type="entry name" value="MmgE_PrpD"/>
</dbReference>
<dbReference type="EMBL" id="BN001307">
    <property type="protein sequence ID" value="CBF85234.1"/>
    <property type="molecule type" value="Genomic_DNA"/>
</dbReference>
<dbReference type="GO" id="GO:0016829">
    <property type="term" value="F:lyase activity"/>
    <property type="evidence" value="ECO:0007669"/>
    <property type="project" value="InterPro"/>
</dbReference>